<keyword evidence="10" id="KW-0539">Nucleus</keyword>
<feature type="domain" description="C2H2-type" evidence="13">
    <location>
        <begin position="1083"/>
        <end position="1110"/>
    </location>
</feature>
<feature type="domain" description="C2H2-type" evidence="13">
    <location>
        <begin position="998"/>
        <end position="1026"/>
    </location>
</feature>
<feature type="region of interest" description="Disordered" evidence="12">
    <location>
        <begin position="282"/>
        <end position="310"/>
    </location>
</feature>
<feature type="domain" description="C2H2-type" evidence="13">
    <location>
        <begin position="886"/>
        <end position="913"/>
    </location>
</feature>
<dbReference type="InterPro" id="IPR050636">
    <property type="entry name" value="C2H2-ZF_domain-containing"/>
</dbReference>
<evidence type="ECO:0000256" key="2">
    <source>
        <dbReference type="ARBA" id="ARBA00006991"/>
    </source>
</evidence>
<dbReference type="Pfam" id="PF00096">
    <property type="entry name" value="zf-C2H2"/>
    <property type="match status" value="4"/>
</dbReference>
<feature type="domain" description="C2H2-type" evidence="13">
    <location>
        <begin position="914"/>
        <end position="941"/>
    </location>
</feature>
<keyword evidence="5 11" id="KW-0863">Zinc-finger</keyword>
<dbReference type="GO" id="GO:0006357">
    <property type="term" value="P:regulation of transcription by RNA polymerase II"/>
    <property type="evidence" value="ECO:0007669"/>
    <property type="project" value="UniProtKB-ARBA"/>
</dbReference>
<dbReference type="InterPro" id="IPR036236">
    <property type="entry name" value="Znf_C2H2_sf"/>
</dbReference>
<feature type="domain" description="C2H2-type" evidence="13">
    <location>
        <begin position="92"/>
        <end position="120"/>
    </location>
</feature>
<dbReference type="FunFam" id="3.30.160.60:FF:001289">
    <property type="entry name" value="Zinc finger protein 574"/>
    <property type="match status" value="1"/>
</dbReference>
<feature type="region of interest" description="Disordered" evidence="12">
    <location>
        <begin position="715"/>
        <end position="753"/>
    </location>
</feature>
<reference evidence="15" key="1">
    <citation type="submission" date="2025-08" db="UniProtKB">
        <authorList>
            <consortium name="RefSeq"/>
        </authorList>
    </citation>
    <scope>IDENTIFICATION</scope>
</reference>
<feature type="compositionally biased region" description="Basic and acidic residues" evidence="12">
    <location>
        <begin position="720"/>
        <end position="729"/>
    </location>
</feature>
<dbReference type="SUPFAM" id="SSF57667">
    <property type="entry name" value="beta-beta-alpha zinc fingers"/>
    <property type="match status" value="9"/>
</dbReference>
<keyword evidence="6" id="KW-0862">Zinc</keyword>
<organism evidence="14 15">
    <name type="scientific">Galendromus occidentalis</name>
    <name type="common">western predatory mite</name>
    <dbReference type="NCBI Taxonomy" id="34638"/>
    <lineage>
        <taxon>Eukaryota</taxon>
        <taxon>Metazoa</taxon>
        <taxon>Ecdysozoa</taxon>
        <taxon>Arthropoda</taxon>
        <taxon>Chelicerata</taxon>
        <taxon>Arachnida</taxon>
        <taxon>Acari</taxon>
        <taxon>Parasitiformes</taxon>
        <taxon>Mesostigmata</taxon>
        <taxon>Gamasina</taxon>
        <taxon>Phytoseioidea</taxon>
        <taxon>Phytoseiidae</taxon>
        <taxon>Typhlodrominae</taxon>
        <taxon>Galendromus</taxon>
    </lineage>
</organism>
<evidence type="ECO:0000256" key="9">
    <source>
        <dbReference type="ARBA" id="ARBA00023163"/>
    </source>
</evidence>
<keyword evidence="3" id="KW-0479">Metal-binding</keyword>
<dbReference type="PANTHER" id="PTHR47772:SF4">
    <property type="entry name" value="ZFP64 ZINC FINGER PROTEIN"/>
    <property type="match status" value="1"/>
</dbReference>
<evidence type="ECO:0000256" key="8">
    <source>
        <dbReference type="ARBA" id="ARBA00023125"/>
    </source>
</evidence>
<feature type="domain" description="C2H2-type" evidence="13">
    <location>
        <begin position="177"/>
        <end position="208"/>
    </location>
</feature>
<evidence type="ECO:0000256" key="5">
    <source>
        <dbReference type="ARBA" id="ARBA00022771"/>
    </source>
</evidence>
<dbReference type="PROSITE" id="PS00028">
    <property type="entry name" value="ZINC_FINGER_C2H2_1"/>
    <property type="match status" value="14"/>
</dbReference>
<dbReference type="GO" id="GO:0003690">
    <property type="term" value="F:double-stranded DNA binding"/>
    <property type="evidence" value="ECO:0007669"/>
    <property type="project" value="UniProtKB-ARBA"/>
</dbReference>
<keyword evidence="7" id="KW-0805">Transcription regulation</keyword>
<dbReference type="InterPro" id="IPR013087">
    <property type="entry name" value="Znf_C2H2_type"/>
</dbReference>
<feature type="domain" description="C2H2-type" evidence="13">
    <location>
        <begin position="1055"/>
        <end position="1082"/>
    </location>
</feature>
<protein>
    <submittedName>
        <fullName evidence="15">Uncharacterized protein LOC100907060</fullName>
    </submittedName>
</protein>
<evidence type="ECO:0000256" key="10">
    <source>
        <dbReference type="ARBA" id="ARBA00023242"/>
    </source>
</evidence>
<feature type="domain" description="C2H2-type" evidence="13">
    <location>
        <begin position="858"/>
        <end position="886"/>
    </location>
</feature>
<feature type="domain" description="C2H2-type" evidence="13">
    <location>
        <begin position="36"/>
        <end position="63"/>
    </location>
</feature>
<dbReference type="RefSeq" id="XP_003738268.3">
    <property type="nucleotide sequence ID" value="XM_003738220.3"/>
</dbReference>
<dbReference type="FunFam" id="3.30.160.60:FF:001370">
    <property type="entry name" value="Zinc finger protein"/>
    <property type="match status" value="1"/>
</dbReference>
<feature type="domain" description="C2H2-type" evidence="13">
    <location>
        <begin position="970"/>
        <end position="998"/>
    </location>
</feature>
<feature type="compositionally biased region" description="Basic and acidic residues" evidence="12">
    <location>
        <begin position="295"/>
        <end position="307"/>
    </location>
</feature>
<dbReference type="GO" id="GO:0005634">
    <property type="term" value="C:nucleus"/>
    <property type="evidence" value="ECO:0007669"/>
    <property type="project" value="UniProtKB-SubCell"/>
</dbReference>
<comment type="subcellular location">
    <subcellularLocation>
        <location evidence="1">Nucleus</location>
    </subcellularLocation>
</comment>
<keyword evidence="4" id="KW-0677">Repeat</keyword>
<dbReference type="SMART" id="SM00355">
    <property type="entry name" value="ZnF_C2H2"/>
    <property type="match status" value="17"/>
</dbReference>
<feature type="domain" description="C2H2-type" evidence="13">
    <location>
        <begin position="8"/>
        <end position="35"/>
    </location>
</feature>
<feature type="domain" description="C2H2-type" evidence="13">
    <location>
        <begin position="64"/>
        <end position="92"/>
    </location>
</feature>
<feature type="domain" description="C2H2-type" evidence="13">
    <location>
        <begin position="942"/>
        <end position="969"/>
    </location>
</feature>
<evidence type="ECO:0000256" key="1">
    <source>
        <dbReference type="ARBA" id="ARBA00004123"/>
    </source>
</evidence>
<gene>
    <name evidence="15" type="primary">LOC100907060</name>
</gene>
<accession>A0AAJ6QN10</accession>
<feature type="domain" description="C2H2-type" evidence="13">
    <location>
        <begin position="149"/>
        <end position="176"/>
    </location>
</feature>
<keyword evidence="14" id="KW-1185">Reference proteome</keyword>
<dbReference type="FunFam" id="3.30.160.60:FF:000100">
    <property type="entry name" value="Zinc finger 45-like"/>
    <property type="match status" value="1"/>
</dbReference>
<feature type="region of interest" description="Disordered" evidence="12">
    <location>
        <begin position="788"/>
        <end position="826"/>
    </location>
</feature>
<name>A0AAJ6QN10_9ACAR</name>
<dbReference type="InterPro" id="IPR022755">
    <property type="entry name" value="Znf_C2H2_jaz"/>
</dbReference>
<dbReference type="GO" id="GO:0008270">
    <property type="term" value="F:zinc ion binding"/>
    <property type="evidence" value="ECO:0007669"/>
    <property type="project" value="UniProtKB-KW"/>
</dbReference>
<evidence type="ECO:0000256" key="12">
    <source>
        <dbReference type="SAM" id="MobiDB-lite"/>
    </source>
</evidence>
<evidence type="ECO:0000256" key="4">
    <source>
        <dbReference type="ARBA" id="ARBA00022737"/>
    </source>
</evidence>
<evidence type="ECO:0000313" key="14">
    <source>
        <dbReference type="Proteomes" id="UP000694867"/>
    </source>
</evidence>
<dbReference type="AlphaFoldDB" id="A0AAJ6QN10"/>
<dbReference type="Pfam" id="PF12171">
    <property type="entry name" value="zf-C2H2_jaz"/>
    <property type="match status" value="1"/>
</dbReference>
<dbReference type="Gene3D" id="3.30.160.60">
    <property type="entry name" value="Classic Zinc Finger"/>
    <property type="match status" value="13"/>
</dbReference>
<keyword evidence="9" id="KW-0804">Transcription</keyword>
<keyword evidence="8" id="KW-0238">DNA-binding</keyword>
<dbReference type="FunFam" id="3.30.160.60:FF:003459">
    <property type="match status" value="1"/>
</dbReference>
<proteinExistence type="inferred from homology"/>
<evidence type="ECO:0000259" key="13">
    <source>
        <dbReference type="PROSITE" id="PS50157"/>
    </source>
</evidence>
<feature type="domain" description="C2H2-type" evidence="13">
    <location>
        <begin position="121"/>
        <end position="148"/>
    </location>
</feature>
<evidence type="ECO:0000256" key="3">
    <source>
        <dbReference type="ARBA" id="ARBA00022723"/>
    </source>
</evidence>
<comment type="similarity">
    <text evidence="2">Belongs to the krueppel C2H2-type zinc-finger protein family.</text>
</comment>
<evidence type="ECO:0000313" key="15">
    <source>
        <dbReference type="RefSeq" id="XP_003738268.3"/>
    </source>
</evidence>
<evidence type="ECO:0000256" key="6">
    <source>
        <dbReference type="ARBA" id="ARBA00022833"/>
    </source>
</evidence>
<dbReference type="PANTHER" id="PTHR47772">
    <property type="entry name" value="ZINC FINGER PROTEIN 200"/>
    <property type="match status" value="1"/>
</dbReference>
<evidence type="ECO:0000256" key="11">
    <source>
        <dbReference type="PROSITE-ProRule" id="PRU00042"/>
    </source>
</evidence>
<dbReference type="PROSITE" id="PS50157">
    <property type="entry name" value="ZINC_FINGER_C2H2_2"/>
    <property type="match status" value="16"/>
</dbReference>
<feature type="region of interest" description="Disordered" evidence="12">
    <location>
        <begin position="1149"/>
        <end position="1171"/>
    </location>
</feature>
<dbReference type="GeneID" id="100907060"/>
<evidence type="ECO:0000256" key="7">
    <source>
        <dbReference type="ARBA" id="ARBA00023015"/>
    </source>
</evidence>
<feature type="compositionally biased region" description="Acidic residues" evidence="12">
    <location>
        <begin position="788"/>
        <end position="803"/>
    </location>
</feature>
<feature type="domain" description="C2H2-type" evidence="13">
    <location>
        <begin position="1027"/>
        <end position="1054"/>
    </location>
</feature>
<dbReference type="Proteomes" id="UP000694867">
    <property type="component" value="Unplaced"/>
</dbReference>
<dbReference type="KEGG" id="goe:100907060"/>
<sequence length="1234" mass="140183">MHSEDKPFACEMCGKGCLTKRHLDAHVLIHEQRQQLHCQLCDRRFATNHNFRNHMKLHTGQKDFFCDICNAGFPIKARLTQHKRLHHSGEQYVCDICGKAFKARHILNDHKALRHSTEKSWVCEVCGAGFKLKSVLVRHLKTHSDERPYRCDICDKAFKDRSTLGVHRKTHSTDRPYLCEQCGMSFKRNAERKKHNCIGRMVHIPEDSSQSHHSQIPPLPLASNPPPQVLAQPQPTHHIIMGQRPIQLTNIMQHPVTLMSPATPSTSLQAQIMQFLDENLHAAGSQHPQPPNFPGHERMDDPKHDASSETSQFQPLSNMFNTIVLPPTNFESVYDQRDNDEVLSDIRQVKSELENSVLQSSLGSTETFESNPQKGVVILLPEAEDAGAGKISQDLASGPQILIQPSGVADEVQPVVESAVDSVVRSERLGDRIVTINVRDRNPGEADMEILPEEDLLDEFCRKHLTPARRLAQLAPQAEPLKEIVTCPILDIQLEESIKHNSRSTSEAQKQIAKTVLSTDGALRSLQVELRKLSVPVLDLVMTLKQQEKNVDWEPKVGDILCQLVLLNERIVSMRRDRILENLKKNCDLTQNLDMPSGEGDLFGSDFINEKTLIKPKKTKRQGTEAAPRVLKQKRTRKEPIYGEIKDSDVTVTEVEVDPSKNPEVLDARQDENNVGDLWNIEVEKSQRLKRTTRRPKPVADIDKEPAKEKTARLKLLRKEKREKEKAEREAEEAQIVADMSSGRKTRQSSKIDFTDKTAVSRITPELPEDIEENFDDDRDADYRAELDVEDDEEEEDEEEAEVALEGTKGSSAKYPVQGRRNDGNKESENSCEHCKYIADKRRKLIHHVKIYHPDKLIPCDLCDRKFAFQVSLWNHKNAMHLGAEFKCPQCTRSFKDAEKLRTHMFVHSSLKPFVCDFCGKGCLTKVHLDSHVKVHERRVKLYCQTCDRYFGSNHTFRNHMKLHSGEKEWFCDICNAGFPIKPRLVLHKKIAHSDEQYMCDECGKGFKMKHILNDHKALLHSSKKSFVCEICGVGFKLRSVLKRHMKTHSDERPHKCDLCDKAFKVKSTLVEHRKTHTNEKPYLCDQCGMAFKRNAERRKHNCVNKSDQDLSATDQVAGVADMSNAAGVEQQVEQSQQLPGQQIQMSLTSHMQQQLQTPPTPQPQPQSMAVHAQPIAVTTGHIVTHMPIQIAPQMIQLMPHSATLVTTGPQLMQVHDEQLQAVATAQFTNFSVG</sequence>